<evidence type="ECO:0000313" key="5">
    <source>
        <dbReference type="Proteomes" id="UP000662904"/>
    </source>
</evidence>
<dbReference type="Proteomes" id="UP000662904">
    <property type="component" value="Chromosome"/>
</dbReference>
<dbReference type="Pfam" id="PF02591">
    <property type="entry name" value="Zn_ribbon_9"/>
    <property type="match status" value="1"/>
</dbReference>
<dbReference type="EMBL" id="CP059066">
    <property type="protein sequence ID" value="QSQ10193.1"/>
    <property type="molecule type" value="Genomic_DNA"/>
</dbReference>
<dbReference type="PANTHER" id="PTHR39082:SF1">
    <property type="entry name" value="SCAVENGER RECEPTOR CLASS A MEMBER 3"/>
    <property type="match status" value="1"/>
</dbReference>
<feature type="coiled-coil region" evidence="1">
    <location>
        <begin position="33"/>
        <end position="173"/>
    </location>
</feature>
<evidence type="ECO:0000259" key="2">
    <source>
        <dbReference type="Pfam" id="PF02591"/>
    </source>
</evidence>
<dbReference type="InterPro" id="IPR003743">
    <property type="entry name" value="Zf-RING_7"/>
</dbReference>
<dbReference type="PANTHER" id="PTHR39082">
    <property type="entry name" value="PHOSPHOLIPASE C-BETA-2-RELATED"/>
    <property type="match status" value="1"/>
</dbReference>
<accession>A0A8A0RPL0</accession>
<reference evidence="4" key="1">
    <citation type="submission" date="2020-07" db="EMBL/GenBank/DDBJ databases">
        <title>Koleobacter methoxysyntrophicus gen. nov., sp. nov., a novel anaerobic bacterium isolated from deep subsurface oil field and proposal of Koleobacterales ord. nov. in the phylum Firmicutes.</title>
        <authorList>
            <person name="Sakamoto S."/>
            <person name="Tamaki H."/>
        </authorList>
    </citation>
    <scope>NUCLEOTIDE SEQUENCE</scope>
    <source>
        <strain evidence="4">NRmbB1</strain>
    </source>
</reference>
<dbReference type="KEGG" id="kme:H0A61_02592"/>
<gene>
    <name evidence="4" type="ORF">H0A61_02592</name>
</gene>
<feature type="domain" description="C4-type zinc ribbon" evidence="2">
    <location>
        <begin position="201"/>
        <end position="233"/>
    </location>
</feature>
<evidence type="ECO:0008006" key="6">
    <source>
        <dbReference type="Google" id="ProtNLM"/>
    </source>
</evidence>
<dbReference type="Pfam" id="PF24481">
    <property type="entry name" value="CT398_CC"/>
    <property type="match status" value="1"/>
</dbReference>
<evidence type="ECO:0000313" key="4">
    <source>
        <dbReference type="EMBL" id="QSQ10193.1"/>
    </source>
</evidence>
<keyword evidence="1" id="KW-0175">Coiled coil</keyword>
<proteinExistence type="predicted"/>
<protein>
    <recommendedName>
        <fullName evidence="6">C4-type zinc ribbon domain-containing protein</fullName>
    </recommendedName>
</protein>
<name>A0A8A0RPL0_9FIRM</name>
<sequence length="238" mass="28387">MQILTDLWHLQEYDLKIAELRKILKCLPVKRTLAALKKHIKEEMGEIENKKKELNELNKKLRKTEREYRDLTIIEKELERKLYSGEITSIREMERLEKKLEKLKQDEGHEENITLELMDIIEKMENEITKREEGLKADIQKYKKEKLKYKKEVDKIEEELFNLELKREELVEKIDESYLSIYEQLKKNKQGVAIAKIKGGRCSGCRMSLPLIVINRAKLEDSIVKCENCGRILRWAKD</sequence>
<dbReference type="InterPro" id="IPR052376">
    <property type="entry name" value="Oxidative_Scav/Glycosyltrans"/>
</dbReference>
<evidence type="ECO:0000259" key="3">
    <source>
        <dbReference type="Pfam" id="PF24481"/>
    </source>
</evidence>
<dbReference type="Gene3D" id="1.10.287.1490">
    <property type="match status" value="1"/>
</dbReference>
<dbReference type="InterPro" id="IPR056003">
    <property type="entry name" value="CT398_CC_hairpin"/>
</dbReference>
<evidence type="ECO:0000256" key="1">
    <source>
        <dbReference type="SAM" id="Coils"/>
    </source>
</evidence>
<organism evidence="4 5">
    <name type="scientific">Koleobacter methoxysyntrophicus</name>
    <dbReference type="NCBI Taxonomy" id="2751313"/>
    <lineage>
        <taxon>Bacteria</taxon>
        <taxon>Bacillati</taxon>
        <taxon>Bacillota</taxon>
        <taxon>Clostridia</taxon>
        <taxon>Koleobacterales</taxon>
        <taxon>Koleobacteraceae</taxon>
        <taxon>Koleobacter</taxon>
    </lineage>
</organism>
<feature type="domain" description="CT398-like coiled coil hairpin" evidence="3">
    <location>
        <begin position="10"/>
        <end position="189"/>
    </location>
</feature>
<dbReference type="RefSeq" id="WP_206707505.1">
    <property type="nucleotide sequence ID" value="NZ_CP059066.1"/>
</dbReference>
<dbReference type="AlphaFoldDB" id="A0A8A0RPL0"/>
<keyword evidence="5" id="KW-1185">Reference proteome</keyword>